<sequence length="243" mass="27020">MKRLVAALCGLSAGWGVIGCGELSSEPRASQPQEPTPQTFLAFTERWFELQADSLRINSKALAELYRQQKEDPPIDPKTGKPREVNPLSIIHTYSNLGYRFPMMSPAFNTFQPHVLGAKSGLIQTIDPEAARLRIWIEDSKRSVVWQFFALEQLARPNPRPNFVDAPDGVPSEIKPGEFVAVAKKALSGSQTTLSSDSDTATWVARRMDYFDESCLACHPKVKLGEPAGWMIYAMGKSPRKEP</sequence>
<dbReference type="Proteomes" id="UP000662873">
    <property type="component" value="Chromosome"/>
</dbReference>
<evidence type="ECO:0008006" key="3">
    <source>
        <dbReference type="Google" id="ProtNLM"/>
    </source>
</evidence>
<accession>A0A809S8Y7</accession>
<name>A0A809S8Y7_9BACT</name>
<proteinExistence type="predicted"/>
<evidence type="ECO:0000313" key="2">
    <source>
        <dbReference type="Proteomes" id="UP000662873"/>
    </source>
</evidence>
<dbReference type="PROSITE" id="PS51257">
    <property type="entry name" value="PROKAR_LIPOPROTEIN"/>
    <property type="match status" value="1"/>
</dbReference>
<reference evidence="1" key="1">
    <citation type="journal article" name="DNA Res.">
        <title>The physiological potential of anammox bacteria as revealed by their core genome structure.</title>
        <authorList>
            <person name="Okubo T."/>
            <person name="Toyoda A."/>
            <person name="Fukuhara K."/>
            <person name="Uchiyama I."/>
            <person name="Harigaya Y."/>
            <person name="Kuroiwa M."/>
            <person name="Suzuki T."/>
            <person name="Murakami Y."/>
            <person name="Suwa Y."/>
            <person name="Takami H."/>
        </authorList>
    </citation>
    <scope>NUCLEOTIDE SEQUENCE</scope>
    <source>
        <strain evidence="1">317325-2</strain>
    </source>
</reference>
<dbReference type="AlphaFoldDB" id="A0A809S8Y7"/>
<organism evidence="1 2">
    <name type="scientific">Candidatus Nitrosymbiomonas proteolyticus</name>
    <dbReference type="NCBI Taxonomy" id="2608984"/>
    <lineage>
        <taxon>Bacteria</taxon>
        <taxon>Bacillati</taxon>
        <taxon>Armatimonadota</taxon>
        <taxon>Armatimonadota incertae sedis</taxon>
        <taxon>Candidatus Nitrosymbiomonas</taxon>
    </lineage>
</organism>
<protein>
    <recommendedName>
        <fullName evidence="3">Cytochrome P460 domain-containing protein</fullName>
    </recommendedName>
</protein>
<evidence type="ECO:0000313" key="1">
    <source>
        <dbReference type="EMBL" id="BBO23271.1"/>
    </source>
</evidence>
<gene>
    <name evidence="1" type="ORF">NPRO_08660</name>
</gene>
<dbReference type="KEGG" id="npy:NPRO_08660"/>
<dbReference type="EMBL" id="AP021858">
    <property type="protein sequence ID" value="BBO23271.1"/>
    <property type="molecule type" value="Genomic_DNA"/>
</dbReference>